<evidence type="ECO:0000313" key="1">
    <source>
        <dbReference type="EMBL" id="KAJ1174836.1"/>
    </source>
</evidence>
<dbReference type="AlphaFoldDB" id="A0AAV7TFD8"/>
<dbReference type="EMBL" id="JANPWB010000006">
    <property type="protein sequence ID" value="KAJ1174836.1"/>
    <property type="molecule type" value="Genomic_DNA"/>
</dbReference>
<dbReference type="Proteomes" id="UP001066276">
    <property type="component" value="Chromosome 3_2"/>
</dbReference>
<accession>A0AAV7TFD8</accession>
<comment type="caution">
    <text evidence="1">The sequence shown here is derived from an EMBL/GenBank/DDBJ whole genome shotgun (WGS) entry which is preliminary data.</text>
</comment>
<organism evidence="1 2">
    <name type="scientific">Pleurodeles waltl</name>
    <name type="common">Iberian ribbed newt</name>
    <dbReference type="NCBI Taxonomy" id="8319"/>
    <lineage>
        <taxon>Eukaryota</taxon>
        <taxon>Metazoa</taxon>
        <taxon>Chordata</taxon>
        <taxon>Craniata</taxon>
        <taxon>Vertebrata</taxon>
        <taxon>Euteleostomi</taxon>
        <taxon>Amphibia</taxon>
        <taxon>Batrachia</taxon>
        <taxon>Caudata</taxon>
        <taxon>Salamandroidea</taxon>
        <taxon>Salamandridae</taxon>
        <taxon>Pleurodelinae</taxon>
        <taxon>Pleurodeles</taxon>
    </lineage>
</organism>
<sequence>MLFFSAPPRVKAGSDRSLVGRWFGEEKERKIPWILQGPRVICGQCRKPYRAKQREAVGDAAHTCGADEPSGPQSVWWEAVKADKGAPES</sequence>
<protein>
    <submittedName>
        <fullName evidence="1">Uncharacterized protein</fullName>
    </submittedName>
</protein>
<reference evidence="1" key="1">
    <citation type="journal article" date="2022" name="bioRxiv">
        <title>Sequencing and chromosome-scale assembly of the giantPleurodeles waltlgenome.</title>
        <authorList>
            <person name="Brown T."/>
            <person name="Elewa A."/>
            <person name="Iarovenko S."/>
            <person name="Subramanian E."/>
            <person name="Araus A.J."/>
            <person name="Petzold A."/>
            <person name="Susuki M."/>
            <person name="Suzuki K.-i.T."/>
            <person name="Hayashi T."/>
            <person name="Toyoda A."/>
            <person name="Oliveira C."/>
            <person name="Osipova E."/>
            <person name="Leigh N.D."/>
            <person name="Simon A."/>
            <person name="Yun M.H."/>
        </authorList>
    </citation>
    <scope>NUCLEOTIDE SEQUENCE</scope>
    <source>
        <strain evidence="1">20211129_DDA</strain>
        <tissue evidence="1">Liver</tissue>
    </source>
</reference>
<gene>
    <name evidence="1" type="ORF">NDU88_000127</name>
</gene>
<name>A0AAV7TFD8_PLEWA</name>
<keyword evidence="2" id="KW-1185">Reference proteome</keyword>
<proteinExistence type="predicted"/>
<evidence type="ECO:0000313" key="2">
    <source>
        <dbReference type="Proteomes" id="UP001066276"/>
    </source>
</evidence>